<name>A0ABQ8SD65_PERAM</name>
<evidence type="ECO:0000313" key="2">
    <source>
        <dbReference type="EMBL" id="KAJ4431928.1"/>
    </source>
</evidence>
<gene>
    <name evidence="2" type="ORF">ANN_20536</name>
</gene>
<evidence type="ECO:0000313" key="3">
    <source>
        <dbReference type="Proteomes" id="UP001148838"/>
    </source>
</evidence>
<evidence type="ECO:0000256" key="1">
    <source>
        <dbReference type="SAM" id="Phobius"/>
    </source>
</evidence>
<keyword evidence="1" id="KW-0812">Transmembrane</keyword>
<sequence length="245" mass="27179">MAGLCEGGNEPSGSLKAILSYSSSNFGAFRESVFSIGRTCVCTSFPAIPKQVHTHRNENEQTRLTISSTGTHRTIVYDTKLSQMYDPDRTVGNTVSFKILKKRLHVSEGIEMKQKSVHNFFTEYHRTPVVEGGFRFLIVDPKILEKIGKVAKNYTSIVDVVRNAKSDVTDNSGEPYSFLGIRRRLARATTVVFDDVKADIFIVATGVLISALKGVLALVIIFWAAINITIRIINTVYSVIKAIIF</sequence>
<keyword evidence="1" id="KW-0472">Membrane</keyword>
<dbReference type="Proteomes" id="UP001148838">
    <property type="component" value="Unassembled WGS sequence"/>
</dbReference>
<protein>
    <submittedName>
        <fullName evidence="2">Uncharacterized protein</fullName>
    </submittedName>
</protein>
<organism evidence="2 3">
    <name type="scientific">Periplaneta americana</name>
    <name type="common">American cockroach</name>
    <name type="synonym">Blatta americana</name>
    <dbReference type="NCBI Taxonomy" id="6978"/>
    <lineage>
        <taxon>Eukaryota</taxon>
        <taxon>Metazoa</taxon>
        <taxon>Ecdysozoa</taxon>
        <taxon>Arthropoda</taxon>
        <taxon>Hexapoda</taxon>
        <taxon>Insecta</taxon>
        <taxon>Pterygota</taxon>
        <taxon>Neoptera</taxon>
        <taxon>Polyneoptera</taxon>
        <taxon>Dictyoptera</taxon>
        <taxon>Blattodea</taxon>
        <taxon>Blattoidea</taxon>
        <taxon>Blattidae</taxon>
        <taxon>Blattinae</taxon>
        <taxon>Periplaneta</taxon>
    </lineage>
</organism>
<proteinExistence type="predicted"/>
<comment type="caution">
    <text evidence="2">The sequence shown here is derived from an EMBL/GenBank/DDBJ whole genome shotgun (WGS) entry which is preliminary data.</text>
</comment>
<keyword evidence="1" id="KW-1133">Transmembrane helix</keyword>
<reference evidence="2 3" key="1">
    <citation type="journal article" date="2022" name="Allergy">
        <title>Genome assembly and annotation of Periplaneta americana reveal a comprehensive cockroach allergen profile.</title>
        <authorList>
            <person name="Wang L."/>
            <person name="Xiong Q."/>
            <person name="Saelim N."/>
            <person name="Wang L."/>
            <person name="Nong W."/>
            <person name="Wan A.T."/>
            <person name="Shi M."/>
            <person name="Liu X."/>
            <person name="Cao Q."/>
            <person name="Hui J.H.L."/>
            <person name="Sookrung N."/>
            <person name="Leung T.F."/>
            <person name="Tungtrongchitr A."/>
            <person name="Tsui S.K.W."/>
        </authorList>
    </citation>
    <scope>NUCLEOTIDE SEQUENCE [LARGE SCALE GENOMIC DNA]</scope>
    <source>
        <strain evidence="2">PWHHKU_190912</strain>
    </source>
</reference>
<feature type="transmembrane region" description="Helical" evidence="1">
    <location>
        <begin position="200"/>
        <end position="226"/>
    </location>
</feature>
<accession>A0ABQ8SD65</accession>
<dbReference type="EMBL" id="JAJSOF020000029">
    <property type="protein sequence ID" value="KAJ4431928.1"/>
    <property type="molecule type" value="Genomic_DNA"/>
</dbReference>
<keyword evidence="3" id="KW-1185">Reference proteome</keyword>